<dbReference type="PhylomeDB" id="A0A0G4GF72"/>
<protein>
    <recommendedName>
        <fullName evidence="4">NYN domain-containing protein</fullName>
    </recommendedName>
</protein>
<keyword evidence="3" id="KW-1185">Reference proteome</keyword>
<reference evidence="2 3" key="1">
    <citation type="submission" date="2014-11" db="EMBL/GenBank/DDBJ databases">
        <authorList>
            <person name="Zhu J."/>
            <person name="Qi W."/>
            <person name="Song R."/>
        </authorList>
    </citation>
    <scope>NUCLEOTIDE SEQUENCE [LARGE SCALE GENOMIC DNA]</scope>
</reference>
<name>A0A0G4GF72_VITBC</name>
<feature type="compositionally biased region" description="Basic and acidic residues" evidence="1">
    <location>
        <begin position="334"/>
        <end position="349"/>
    </location>
</feature>
<dbReference type="VEuPathDB" id="CryptoDB:Vbra_17657"/>
<sequence>MDEIALSRSSQTNQWSLPQHEHSDHMNNAPLSRPPSGLPHYPAASCNAAPSAAVPMPPFLSSLAERTTDVNVLHCALIVDGANLLRRYSDCFRSRAWLNYKTFEGIVDDVIDFFASSTGKTISIDPDLSVFVDTGPNAMYEKRRAALMRASQLWDHHRKLEQAADDRKMMTNFHRCVEAPAGTLYDAPGGKMAKRHEFQLRRVDVKRVPGPYQQLFRQVGGDLVVYDAMLHAAASESVDAVVLFSGDGDFVEAFLGLDKRTPHKEKKKLVAGFYNGLNHDLMRAADVDGRCALRVDPQSGRVWAEEWRDPFPWEKRLNVISVMYTLPPTHVRRPADDVVREGSRRDNDNKPPVITKRHDSKEEEEETDLGASRPGVHPFIRHVGGRMYIELLPVDAKKAPGPEFFCYLGK</sequence>
<evidence type="ECO:0000313" key="3">
    <source>
        <dbReference type="Proteomes" id="UP000041254"/>
    </source>
</evidence>
<accession>A0A0G4GF72</accession>
<feature type="region of interest" description="Disordered" evidence="1">
    <location>
        <begin position="1"/>
        <end position="38"/>
    </location>
</feature>
<feature type="compositionally biased region" description="Polar residues" evidence="1">
    <location>
        <begin position="7"/>
        <end position="17"/>
    </location>
</feature>
<evidence type="ECO:0000256" key="1">
    <source>
        <dbReference type="SAM" id="MobiDB-lite"/>
    </source>
</evidence>
<feature type="region of interest" description="Disordered" evidence="1">
    <location>
        <begin position="334"/>
        <end position="376"/>
    </location>
</feature>
<dbReference type="EMBL" id="CDMY01000646">
    <property type="protein sequence ID" value="CEM28171.1"/>
    <property type="molecule type" value="Genomic_DNA"/>
</dbReference>
<evidence type="ECO:0000313" key="2">
    <source>
        <dbReference type="EMBL" id="CEM28171.1"/>
    </source>
</evidence>
<dbReference type="InParanoid" id="A0A0G4GF72"/>
<organism evidence="2 3">
    <name type="scientific">Vitrella brassicaformis (strain CCMP3155)</name>
    <dbReference type="NCBI Taxonomy" id="1169540"/>
    <lineage>
        <taxon>Eukaryota</taxon>
        <taxon>Sar</taxon>
        <taxon>Alveolata</taxon>
        <taxon>Colpodellida</taxon>
        <taxon>Vitrellaceae</taxon>
        <taxon>Vitrella</taxon>
    </lineage>
</organism>
<dbReference type="AlphaFoldDB" id="A0A0G4GF72"/>
<gene>
    <name evidence="2" type="ORF">Vbra_17657</name>
</gene>
<evidence type="ECO:0008006" key="4">
    <source>
        <dbReference type="Google" id="ProtNLM"/>
    </source>
</evidence>
<proteinExistence type="predicted"/>
<dbReference type="Gene3D" id="3.40.50.1010">
    <property type="entry name" value="5'-nuclease"/>
    <property type="match status" value="1"/>
</dbReference>
<dbReference type="Proteomes" id="UP000041254">
    <property type="component" value="Unassembled WGS sequence"/>
</dbReference>